<accession>A0A239PAW9</accession>
<keyword evidence="2" id="KW-1185">Reference proteome</keyword>
<dbReference type="OrthoDB" id="3405033at2"/>
<reference evidence="1 2" key="1">
    <citation type="submission" date="2017-06" db="EMBL/GenBank/DDBJ databases">
        <authorList>
            <person name="Kim H.J."/>
            <person name="Triplett B.A."/>
        </authorList>
    </citation>
    <scope>NUCLEOTIDE SEQUENCE [LARGE SCALE GENOMIC DNA]</scope>
    <source>
        <strain evidence="1 2">CGMCC 4.5593</strain>
    </source>
</reference>
<dbReference type="EMBL" id="FZPH01000016">
    <property type="protein sequence ID" value="SNT64191.1"/>
    <property type="molecule type" value="Genomic_DNA"/>
</dbReference>
<evidence type="ECO:0000313" key="2">
    <source>
        <dbReference type="Proteomes" id="UP000198362"/>
    </source>
</evidence>
<protein>
    <submittedName>
        <fullName evidence="1">Uncharacterized protein</fullName>
    </submittedName>
</protein>
<name>A0A239PAW9_9ACTN</name>
<evidence type="ECO:0000313" key="1">
    <source>
        <dbReference type="EMBL" id="SNT64191.1"/>
    </source>
</evidence>
<dbReference type="RefSeq" id="WP_089254323.1">
    <property type="nucleotide sequence ID" value="NZ_FZPH01000016.1"/>
</dbReference>
<proteinExistence type="predicted"/>
<dbReference type="AlphaFoldDB" id="A0A239PAW9"/>
<dbReference type="Proteomes" id="UP000198362">
    <property type="component" value="Unassembled WGS sequence"/>
</dbReference>
<gene>
    <name evidence="1" type="ORF">SAMN05421812_116141</name>
</gene>
<sequence>MLDPTAFVQALNATRDHVYSARPDAPVVPDRVRRTGRGDPLRRLAAVALRRVADRVEPRRACSTAAI</sequence>
<organism evidence="1 2">
    <name type="scientific">Asanoa hainanensis</name>
    <dbReference type="NCBI Taxonomy" id="560556"/>
    <lineage>
        <taxon>Bacteria</taxon>
        <taxon>Bacillati</taxon>
        <taxon>Actinomycetota</taxon>
        <taxon>Actinomycetes</taxon>
        <taxon>Micromonosporales</taxon>
        <taxon>Micromonosporaceae</taxon>
        <taxon>Asanoa</taxon>
    </lineage>
</organism>